<dbReference type="PRINTS" id="PR00176">
    <property type="entry name" value="NANEUSMPORT"/>
</dbReference>
<comment type="caution">
    <text evidence="7">The sequence shown here is derived from an EMBL/GenBank/DDBJ whole genome shotgun (WGS) entry which is preliminary data.</text>
</comment>
<evidence type="ECO:0000256" key="2">
    <source>
        <dbReference type="ARBA" id="ARBA00022448"/>
    </source>
</evidence>
<keyword evidence="8" id="KW-1185">Reference proteome</keyword>
<dbReference type="RefSeq" id="WP_057181890.1">
    <property type="nucleotide sequence ID" value="NZ_BDQM01000009.1"/>
</dbReference>
<dbReference type="SUPFAM" id="SSF161070">
    <property type="entry name" value="SNF-like"/>
    <property type="match status" value="1"/>
</dbReference>
<evidence type="ECO:0000256" key="3">
    <source>
        <dbReference type="ARBA" id="ARBA00022692"/>
    </source>
</evidence>
<dbReference type="InterPro" id="IPR000175">
    <property type="entry name" value="Na/ntran_symport"/>
</dbReference>
<dbReference type="PANTHER" id="PTHR42948:SF1">
    <property type="entry name" value="TRANSPORTER"/>
    <property type="match status" value="1"/>
</dbReference>
<feature type="transmembrane region" description="Helical" evidence="6">
    <location>
        <begin position="250"/>
        <end position="274"/>
    </location>
</feature>
<dbReference type="InterPro" id="IPR047218">
    <property type="entry name" value="YocR/YhdH-like"/>
</dbReference>
<accession>A0ABQ0MWB8</accession>
<keyword evidence="3 6" id="KW-0812">Transmembrane</keyword>
<feature type="transmembrane region" description="Helical" evidence="6">
    <location>
        <begin position="89"/>
        <end position="117"/>
    </location>
</feature>
<gene>
    <name evidence="7" type="ORF">MTCD1_01527</name>
</gene>
<evidence type="ECO:0000256" key="4">
    <source>
        <dbReference type="ARBA" id="ARBA00022989"/>
    </source>
</evidence>
<evidence type="ECO:0000256" key="6">
    <source>
        <dbReference type="SAM" id="Phobius"/>
    </source>
</evidence>
<feature type="transmembrane region" description="Helical" evidence="6">
    <location>
        <begin position="386"/>
        <end position="404"/>
    </location>
</feature>
<dbReference type="InterPro" id="IPR037272">
    <property type="entry name" value="SNS_sf"/>
</dbReference>
<keyword evidence="2" id="KW-0813">Transport</keyword>
<dbReference type="PANTHER" id="PTHR42948">
    <property type="entry name" value="TRANSPORTER"/>
    <property type="match status" value="1"/>
</dbReference>
<dbReference type="NCBIfam" id="NF037979">
    <property type="entry name" value="Na_transp"/>
    <property type="match status" value="1"/>
</dbReference>
<dbReference type="Pfam" id="PF00209">
    <property type="entry name" value="SNF"/>
    <property type="match status" value="2"/>
</dbReference>
<feature type="transmembrane region" description="Helical" evidence="6">
    <location>
        <begin position="215"/>
        <end position="238"/>
    </location>
</feature>
<comment type="subcellular location">
    <subcellularLocation>
        <location evidence="1">Membrane</location>
        <topology evidence="1">Multi-pass membrane protein</topology>
    </subcellularLocation>
</comment>
<sequence length="448" mass="48942">MGVSRGGFSSRFGFIMAAAGSAVGLGNIWGFPTQTASNGGAAFVLVYLVLAFCLAYPAFMAELLIGRYGQANAVTSMQKMSRNLWQKRFAFVIGFGGIICAALILSFYGILAGWMMAYAIEPISKLLGFQQAASWLTVQSVPRDLIFSALFMMLTIGIIRRGVEQGIEKWSKRLMPMLIGLLILLIIYVFTLDGAREGFNAYLNPDFSRVLEPDLLISALGQAFFSLSLGTSVMIIYGSYIAKKENLVTLAAQVTLIDVSIAFLAGLLIIPAMYVAQAQGVAIFAEDGSLISGPNLVFDVLPSLFAGMGDIGVFVAFAFFVLMSIAALTSSISMLEGPVSFVVERHNIERKKATTVIGISILLLSAIIVVNFDLLFGLVINVSTVYGQPIIAMLCCIFVGWIWYRNEILAEIKQGNEDVEHSFFWKIWPWYTKFVCPTAIGLVFWHSL</sequence>
<feature type="transmembrane region" description="Helical" evidence="6">
    <location>
        <begin position="44"/>
        <end position="68"/>
    </location>
</feature>
<protein>
    <submittedName>
        <fullName evidence="7">Sodium-dependent transporter</fullName>
    </submittedName>
</protein>
<keyword evidence="4 6" id="KW-1133">Transmembrane helix</keyword>
<evidence type="ECO:0000256" key="1">
    <source>
        <dbReference type="ARBA" id="ARBA00004141"/>
    </source>
</evidence>
<dbReference type="CDD" id="cd10336">
    <property type="entry name" value="SLC6sbd_Tyt1-Like"/>
    <property type="match status" value="1"/>
</dbReference>
<evidence type="ECO:0000313" key="8">
    <source>
        <dbReference type="Proteomes" id="UP000197068"/>
    </source>
</evidence>
<keyword evidence="5 6" id="KW-0472">Membrane</keyword>
<evidence type="ECO:0000313" key="7">
    <source>
        <dbReference type="EMBL" id="GAW95921.1"/>
    </source>
</evidence>
<feature type="transmembrane region" description="Helical" evidence="6">
    <location>
        <begin position="145"/>
        <end position="163"/>
    </location>
</feature>
<feature type="transmembrane region" description="Helical" evidence="6">
    <location>
        <begin position="12"/>
        <end position="32"/>
    </location>
</feature>
<organism evidence="7 8">
    <name type="scientific">Colwellia marinimaniae</name>
    <dbReference type="NCBI Taxonomy" id="1513592"/>
    <lineage>
        <taxon>Bacteria</taxon>
        <taxon>Pseudomonadati</taxon>
        <taxon>Pseudomonadota</taxon>
        <taxon>Gammaproteobacteria</taxon>
        <taxon>Alteromonadales</taxon>
        <taxon>Colwelliaceae</taxon>
        <taxon>Colwellia</taxon>
    </lineage>
</organism>
<dbReference type="PROSITE" id="PS50267">
    <property type="entry name" value="NA_NEUROTRAN_SYMP_3"/>
    <property type="match status" value="1"/>
</dbReference>
<dbReference type="Proteomes" id="UP000197068">
    <property type="component" value="Unassembled WGS sequence"/>
</dbReference>
<feature type="transmembrane region" description="Helical" evidence="6">
    <location>
        <begin position="356"/>
        <end position="380"/>
    </location>
</feature>
<evidence type="ECO:0000256" key="5">
    <source>
        <dbReference type="ARBA" id="ARBA00023136"/>
    </source>
</evidence>
<feature type="transmembrane region" description="Helical" evidence="6">
    <location>
        <begin position="175"/>
        <end position="195"/>
    </location>
</feature>
<dbReference type="EMBL" id="BDQM01000009">
    <property type="protein sequence ID" value="GAW95921.1"/>
    <property type="molecule type" value="Genomic_DNA"/>
</dbReference>
<reference evidence="7 8" key="1">
    <citation type="submission" date="2017-06" db="EMBL/GenBank/DDBJ databases">
        <title>Whole Genome Sequences of Colwellia marinimaniae MTCD1.</title>
        <authorList>
            <person name="Kusumoto H."/>
            <person name="Inoue M."/>
            <person name="Tanikawa K."/>
            <person name="Maeji H."/>
            <person name="Cameron J.H."/>
            <person name="Bartlett D.H."/>
        </authorList>
    </citation>
    <scope>NUCLEOTIDE SEQUENCE [LARGE SCALE GENOMIC DNA]</scope>
    <source>
        <strain evidence="7 8">MTCD1</strain>
    </source>
</reference>
<proteinExistence type="predicted"/>
<name>A0ABQ0MWB8_9GAMM</name>
<feature type="transmembrane region" description="Helical" evidence="6">
    <location>
        <begin position="311"/>
        <end position="335"/>
    </location>
</feature>